<evidence type="ECO:0000259" key="1">
    <source>
        <dbReference type="Pfam" id="PF12697"/>
    </source>
</evidence>
<evidence type="ECO:0000313" key="3">
    <source>
        <dbReference type="Proteomes" id="UP000324241"/>
    </source>
</evidence>
<dbReference type="InterPro" id="IPR029058">
    <property type="entry name" value="AB_hydrolase_fold"/>
</dbReference>
<comment type="caution">
    <text evidence="2">The sequence shown here is derived from an EMBL/GenBank/DDBJ whole genome shotgun (WGS) entry which is preliminary data.</text>
</comment>
<dbReference type="InterPro" id="IPR000073">
    <property type="entry name" value="AB_hydrolase_1"/>
</dbReference>
<dbReference type="Gene3D" id="3.40.50.1820">
    <property type="entry name" value="alpha/beta hydrolase"/>
    <property type="match status" value="1"/>
</dbReference>
<organism evidence="2 3">
    <name type="scientific">Aspergillus tanneri</name>
    <dbReference type="NCBI Taxonomy" id="1220188"/>
    <lineage>
        <taxon>Eukaryota</taxon>
        <taxon>Fungi</taxon>
        <taxon>Dikarya</taxon>
        <taxon>Ascomycota</taxon>
        <taxon>Pezizomycotina</taxon>
        <taxon>Eurotiomycetes</taxon>
        <taxon>Eurotiomycetidae</taxon>
        <taxon>Eurotiales</taxon>
        <taxon>Aspergillaceae</taxon>
        <taxon>Aspergillus</taxon>
        <taxon>Aspergillus subgen. Circumdati</taxon>
    </lineage>
</organism>
<dbReference type="RefSeq" id="XP_033431295.1">
    <property type="nucleotide sequence ID" value="XM_033565538.1"/>
</dbReference>
<dbReference type="GeneID" id="54323535"/>
<protein>
    <recommendedName>
        <fullName evidence="1">AB hydrolase-1 domain-containing protein</fullName>
    </recommendedName>
</protein>
<dbReference type="Pfam" id="PF12697">
    <property type="entry name" value="Abhydrolase_6"/>
    <property type="match status" value="1"/>
</dbReference>
<dbReference type="Proteomes" id="UP000324241">
    <property type="component" value="Unassembled WGS sequence"/>
</dbReference>
<sequence length="368" mass="41865">MSDLNTPYSKALRYISHMRFHRRFHYGDLTITYADIGRAGDTTILFMPGMFASRYLAIPMHAIAENLGVRVLLVDRFGMGNSTNVPIEKRVSAWLDLVPRLLDHLHIDHVALVSHSSGTIYLLNTLYYCRGVLHPKRPYVALFAPWVNPSHSHVISMQLAQFLPAKAFSVWNRVPRFMLLKAAPVMASSGAVIAKVSGLVSSEIFRSESWVEKNRRRIEEKHGLEYSVQTELEPLIYQFLFEESTEGANLEALQCLQKGPPGSWGKCEDYREFVRELVELERRGGRCIRESVRGKLVVRAYFAESDAMIGKRGQLYVEECWKGKVNGEFLDVLDFETRTVLGSDHDTVSLHTETLERVFLESAGRLAE</sequence>
<dbReference type="VEuPathDB" id="FungiDB:EYZ11_009765"/>
<name>A0A5M9N311_9EURO</name>
<feature type="domain" description="AB hydrolase-1" evidence="1">
    <location>
        <begin position="44"/>
        <end position="172"/>
    </location>
</feature>
<evidence type="ECO:0000313" key="2">
    <source>
        <dbReference type="EMBL" id="KAA8651934.1"/>
    </source>
</evidence>
<dbReference type="OrthoDB" id="294702at2759"/>
<dbReference type="AlphaFoldDB" id="A0A5M9N311"/>
<gene>
    <name evidence="2" type="ORF">ATNIH1004_000833</name>
</gene>
<accession>A0A5M9N311</accession>
<dbReference type="SUPFAM" id="SSF53474">
    <property type="entry name" value="alpha/beta-Hydrolases"/>
    <property type="match status" value="1"/>
</dbReference>
<reference evidence="2 3" key="1">
    <citation type="submission" date="2019-08" db="EMBL/GenBank/DDBJ databases">
        <title>The genome sequence of a newly discovered highly antifungal drug resistant Aspergillus species, Aspergillus tanneri NIH 1004.</title>
        <authorList>
            <person name="Mounaud S."/>
            <person name="Singh I."/>
            <person name="Joardar V."/>
            <person name="Pakala S."/>
            <person name="Pakala S."/>
            <person name="Venepally P."/>
            <person name="Chung J.K."/>
            <person name="Losada L."/>
            <person name="Nierman W.C."/>
        </authorList>
    </citation>
    <scope>NUCLEOTIDE SEQUENCE [LARGE SCALE GENOMIC DNA]</scope>
    <source>
        <strain evidence="2 3">NIH1004</strain>
    </source>
</reference>
<dbReference type="EMBL" id="QUQM01000002">
    <property type="protein sequence ID" value="KAA8651934.1"/>
    <property type="molecule type" value="Genomic_DNA"/>
</dbReference>
<proteinExistence type="predicted"/>